<dbReference type="OrthoDB" id="1098058at2"/>
<accession>A0A3P1XMK8</accession>
<feature type="domain" description="BIG2" evidence="2">
    <location>
        <begin position="298"/>
        <end position="379"/>
    </location>
</feature>
<dbReference type="EMBL" id="RQYS01000047">
    <property type="protein sequence ID" value="RRD59298.1"/>
    <property type="molecule type" value="Genomic_DNA"/>
</dbReference>
<feature type="signal peptide" evidence="1">
    <location>
        <begin position="1"/>
        <end position="26"/>
    </location>
</feature>
<evidence type="ECO:0000259" key="2">
    <source>
        <dbReference type="SMART" id="SM00635"/>
    </source>
</evidence>
<feature type="domain" description="BIG2" evidence="2">
    <location>
        <begin position="29"/>
        <end position="109"/>
    </location>
</feature>
<feature type="domain" description="BIG2" evidence="2">
    <location>
        <begin position="207"/>
        <end position="291"/>
    </location>
</feature>
<feature type="domain" description="BIG2" evidence="2">
    <location>
        <begin position="387"/>
        <end position="463"/>
    </location>
</feature>
<comment type="caution">
    <text evidence="3">The sequence shown here is derived from an EMBL/GenBank/DDBJ whole genome shotgun (WGS) entry which is preliminary data.</text>
</comment>
<organism evidence="3 4">
    <name type="scientific">Tannerella forsythia</name>
    <name type="common">Bacteroides forsythus</name>
    <dbReference type="NCBI Taxonomy" id="28112"/>
    <lineage>
        <taxon>Bacteria</taxon>
        <taxon>Pseudomonadati</taxon>
        <taxon>Bacteroidota</taxon>
        <taxon>Bacteroidia</taxon>
        <taxon>Bacteroidales</taxon>
        <taxon>Tannerellaceae</taxon>
        <taxon>Tannerella</taxon>
    </lineage>
</organism>
<proteinExistence type="predicted"/>
<dbReference type="RefSeq" id="WP_124752167.1">
    <property type="nucleotide sequence ID" value="NZ_RQYS01000047.1"/>
</dbReference>
<name>A0A3P1XMK8_TANFO</name>
<reference evidence="3 4" key="1">
    <citation type="submission" date="2018-11" db="EMBL/GenBank/DDBJ databases">
        <title>Genomes From Bacteria Associated with the Canine Oral Cavity: a Test Case for Automated Genome-Based Taxonomic Assignment.</title>
        <authorList>
            <person name="Coil D.A."/>
            <person name="Jospin G."/>
            <person name="Darling A.E."/>
            <person name="Wallis C."/>
            <person name="Davis I.J."/>
            <person name="Harris S."/>
            <person name="Eisen J.A."/>
            <person name="Holcombe L.J."/>
            <person name="O'Flynn C."/>
        </authorList>
    </citation>
    <scope>NUCLEOTIDE SEQUENCE [LARGE SCALE GENOMIC DNA]</scope>
    <source>
        <strain evidence="3 4">OH2617_COT-023</strain>
    </source>
</reference>
<feature type="domain" description="BIG2" evidence="2">
    <location>
        <begin position="122"/>
        <end position="200"/>
    </location>
</feature>
<sequence>MKKFTFTFYLGAILCMMALLPNEAWGQTPKPGCTLTRDTIRIDVGQSDSVKVNVIPKTDTVAWKSKNPLIATVKYAVSDSTYGKITGINPGRTEIVVTSKSKVKDSCVVIVYEPVTSVELKDKKGGDIKELYMTVDSKDTLYAKVNPSGANKKVRFSSLSGLATVNTFDTLGVITARSRPGTVKIVVTAGHEGNLKTDTCLVHIINPVTEVSFPDIKDTVIMHLHHKMLLRAVVKPTDADDTNLAWSVEGGSVTATPMADDTKVARIESVAPGISKVTAMAKNGKSATCVFKVLPPTAVAGLSLDKDTLYMAVGERDTLTAKIFPNDAFKKKVKWSSTNAAYAAVTSETDTTAVVSAKKLGIALIIAESLDGSFKDTCYVSVLKTIPVKGIDIDSTSIRLAAGKKDTLKATIKPANATNKRVVWTSGNTAVVTVDSCYLTGVASGETWVYVRTVDGGFRDSCKVTIYGSNANEKIVENVDIWSFDNSLRIRTDKIRPLAIYTISGALYRKENAVVGERIITLPKGVYIVVLGDVRKKIFVQ</sequence>
<feature type="chain" id="PRO_5018316324" description="BIG2 domain-containing protein" evidence="1">
    <location>
        <begin position="27"/>
        <end position="541"/>
    </location>
</feature>
<dbReference type="Pfam" id="PF02368">
    <property type="entry name" value="Big_2"/>
    <property type="match status" value="3"/>
</dbReference>
<dbReference type="InterPro" id="IPR008964">
    <property type="entry name" value="Invasin/intimin_cell_adhesion"/>
</dbReference>
<dbReference type="AlphaFoldDB" id="A0A3P1XMK8"/>
<evidence type="ECO:0000313" key="4">
    <source>
        <dbReference type="Proteomes" id="UP000278609"/>
    </source>
</evidence>
<protein>
    <recommendedName>
        <fullName evidence="2">BIG2 domain-containing protein</fullName>
    </recommendedName>
</protein>
<gene>
    <name evidence="3" type="ORF">EII40_10315</name>
</gene>
<dbReference type="SMART" id="SM00635">
    <property type="entry name" value="BID_2"/>
    <property type="match status" value="5"/>
</dbReference>
<dbReference type="Proteomes" id="UP000278609">
    <property type="component" value="Unassembled WGS sequence"/>
</dbReference>
<dbReference type="SUPFAM" id="SSF49373">
    <property type="entry name" value="Invasin/intimin cell-adhesion fragments"/>
    <property type="match status" value="3"/>
</dbReference>
<keyword evidence="1" id="KW-0732">Signal</keyword>
<evidence type="ECO:0000256" key="1">
    <source>
        <dbReference type="SAM" id="SignalP"/>
    </source>
</evidence>
<evidence type="ECO:0000313" key="3">
    <source>
        <dbReference type="EMBL" id="RRD59298.1"/>
    </source>
</evidence>
<dbReference type="InterPro" id="IPR003343">
    <property type="entry name" value="Big_2"/>
</dbReference>
<dbReference type="Gene3D" id="2.60.40.1080">
    <property type="match status" value="5"/>
</dbReference>